<comment type="caution">
    <text evidence="8">The sequence shown here is derived from an EMBL/GenBank/DDBJ whole genome shotgun (WGS) entry which is preliminary data.</text>
</comment>
<evidence type="ECO:0000256" key="4">
    <source>
        <dbReference type="ARBA" id="ARBA00022989"/>
    </source>
</evidence>
<evidence type="ECO:0000256" key="1">
    <source>
        <dbReference type="ARBA" id="ARBA00004141"/>
    </source>
</evidence>
<feature type="transmembrane region" description="Helical" evidence="7">
    <location>
        <begin position="192"/>
        <end position="211"/>
    </location>
</feature>
<gene>
    <name evidence="8" type="ORF">RIB2604_01704540</name>
</gene>
<organism evidence="8 9">
    <name type="scientific">Aspergillus kawachii</name>
    <name type="common">White koji mold</name>
    <name type="synonym">Aspergillus awamori var. kawachi</name>
    <dbReference type="NCBI Taxonomy" id="1069201"/>
    <lineage>
        <taxon>Eukaryota</taxon>
        <taxon>Fungi</taxon>
        <taxon>Dikarya</taxon>
        <taxon>Ascomycota</taxon>
        <taxon>Pezizomycotina</taxon>
        <taxon>Eurotiomycetes</taxon>
        <taxon>Eurotiomycetidae</taxon>
        <taxon>Eurotiales</taxon>
        <taxon>Aspergillaceae</taxon>
        <taxon>Aspergillus</taxon>
        <taxon>Aspergillus subgen. Circumdati</taxon>
    </lineage>
</organism>
<evidence type="ECO:0000256" key="3">
    <source>
        <dbReference type="ARBA" id="ARBA00022692"/>
    </source>
</evidence>
<dbReference type="PANTHER" id="PTHR43791:SF29">
    <property type="entry name" value="MAJOR FACILITATOR SUPERFAMILY (MFS) PROFILE DOMAIN-CONTAINING PROTEIN"/>
    <property type="match status" value="1"/>
</dbReference>
<dbReference type="AlphaFoldDB" id="A0A146FBN5"/>
<sequence>MASRKDVSQETADHFDQRHYSDSSQDLPSPKDKAQVHTRPYEDATDATLDNNPFADPEVAERYALIYEKAQYECRHVFDPTLTWTAEEEKALVRKLDWRCVMFFGLQVDRGNLVQAVSDNLLDDLGLSTNDYNTGNTIFLVAFLLAELPSQLVSKQIGPDRWIPMQMTIWSIVAAAQAALSGKKSFYATRALLGILEGGFIPDIVLWLSYFYTSRELPTRLRWLFLIEGLITLLIGLSSFFRMPASAVDTKKWFRPKGWFTDREVSIVVNRVLRDDPSKGTFALPLL</sequence>
<dbReference type="VEuPathDB" id="FungiDB:ASPFODRAFT_710908"/>
<name>A0A146FBN5_ASPKA</name>
<feature type="compositionally biased region" description="Basic and acidic residues" evidence="6">
    <location>
        <begin position="1"/>
        <end position="21"/>
    </location>
</feature>
<keyword evidence="4 7" id="KW-1133">Transmembrane helix</keyword>
<comment type="subcellular location">
    <subcellularLocation>
        <location evidence="1">Membrane</location>
        <topology evidence="1">Multi-pass membrane protein</topology>
    </subcellularLocation>
</comment>
<dbReference type="InterPro" id="IPR036259">
    <property type="entry name" value="MFS_trans_sf"/>
</dbReference>
<feature type="region of interest" description="Disordered" evidence="6">
    <location>
        <begin position="1"/>
        <end position="53"/>
    </location>
</feature>
<dbReference type="FunFam" id="1.20.1250.20:FF:000106">
    <property type="entry name" value="MFS transporter, putative"/>
    <property type="match status" value="1"/>
</dbReference>
<proteinExistence type="predicted"/>
<keyword evidence="5 7" id="KW-0472">Membrane</keyword>
<reference evidence="9" key="2">
    <citation type="submission" date="2016-02" db="EMBL/GenBank/DDBJ databases">
        <title>Genome sequencing of Aspergillus luchuensis NBRC 4314.</title>
        <authorList>
            <person name="Yamada O."/>
        </authorList>
    </citation>
    <scope>NUCLEOTIDE SEQUENCE [LARGE SCALE GENOMIC DNA]</scope>
    <source>
        <strain evidence="9">RIB 2604</strain>
    </source>
</reference>
<keyword evidence="3 7" id="KW-0812">Transmembrane</keyword>
<protein>
    <submittedName>
        <fullName evidence="8">Allantoate permease</fullName>
    </submittedName>
</protein>
<evidence type="ECO:0000256" key="6">
    <source>
        <dbReference type="SAM" id="MobiDB-lite"/>
    </source>
</evidence>
<evidence type="ECO:0000256" key="2">
    <source>
        <dbReference type="ARBA" id="ARBA00022448"/>
    </source>
</evidence>
<dbReference type="SUPFAM" id="SSF103473">
    <property type="entry name" value="MFS general substrate transporter"/>
    <property type="match status" value="1"/>
</dbReference>
<evidence type="ECO:0000313" key="9">
    <source>
        <dbReference type="Proteomes" id="UP000075230"/>
    </source>
</evidence>
<evidence type="ECO:0000256" key="5">
    <source>
        <dbReference type="ARBA" id="ARBA00023136"/>
    </source>
</evidence>
<dbReference type="Proteomes" id="UP000075230">
    <property type="component" value="Unassembled WGS sequence"/>
</dbReference>
<dbReference type="PANTHER" id="PTHR43791">
    <property type="entry name" value="PERMEASE-RELATED"/>
    <property type="match status" value="1"/>
</dbReference>
<accession>A0A146FBN5</accession>
<evidence type="ECO:0000256" key="7">
    <source>
        <dbReference type="SAM" id="Phobius"/>
    </source>
</evidence>
<feature type="compositionally biased region" description="Basic and acidic residues" evidence="6">
    <location>
        <begin position="29"/>
        <end position="42"/>
    </location>
</feature>
<evidence type="ECO:0000313" key="8">
    <source>
        <dbReference type="EMBL" id="GAT23316.1"/>
    </source>
</evidence>
<reference evidence="8 9" key="1">
    <citation type="journal article" date="2016" name="DNA Res.">
        <title>Genome sequence of Aspergillus luchuensis NBRC 4314.</title>
        <authorList>
            <person name="Yamada O."/>
            <person name="Machida M."/>
            <person name="Hosoyama A."/>
            <person name="Goto M."/>
            <person name="Takahashi T."/>
            <person name="Futagami T."/>
            <person name="Yamagata Y."/>
            <person name="Takeuchi M."/>
            <person name="Kobayashi T."/>
            <person name="Koike H."/>
            <person name="Abe K."/>
            <person name="Asai K."/>
            <person name="Arita M."/>
            <person name="Fujita N."/>
            <person name="Fukuda K."/>
            <person name="Higa K."/>
            <person name="Horikawa H."/>
            <person name="Ishikawa T."/>
            <person name="Jinno K."/>
            <person name="Kato Y."/>
            <person name="Kirimura K."/>
            <person name="Mizutani O."/>
            <person name="Nakasone K."/>
            <person name="Sano M."/>
            <person name="Shiraishi Y."/>
            <person name="Tsukahara M."/>
            <person name="Gomi K."/>
        </authorList>
    </citation>
    <scope>NUCLEOTIDE SEQUENCE [LARGE SCALE GENOMIC DNA]</scope>
    <source>
        <strain evidence="8 9">RIB 2604</strain>
    </source>
</reference>
<dbReference type="Gene3D" id="1.20.1250.20">
    <property type="entry name" value="MFS general substrate transporter like domains"/>
    <property type="match status" value="1"/>
</dbReference>
<feature type="transmembrane region" description="Helical" evidence="7">
    <location>
        <begin position="223"/>
        <end position="241"/>
    </location>
</feature>
<dbReference type="GO" id="GO:0016020">
    <property type="term" value="C:membrane"/>
    <property type="evidence" value="ECO:0007669"/>
    <property type="project" value="UniProtKB-SubCell"/>
</dbReference>
<dbReference type="GO" id="GO:0022857">
    <property type="term" value="F:transmembrane transporter activity"/>
    <property type="evidence" value="ECO:0007669"/>
    <property type="project" value="TreeGrafter"/>
</dbReference>
<dbReference type="EMBL" id="BCWF01000017">
    <property type="protein sequence ID" value="GAT23316.1"/>
    <property type="molecule type" value="Genomic_DNA"/>
</dbReference>
<keyword evidence="2" id="KW-0813">Transport</keyword>